<proteinExistence type="predicted"/>
<feature type="transmembrane region" description="Helical" evidence="1">
    <location>
        <begin position="108"/>
        <end position="125"/>
    </location>
</feature>
<feature type="transmembrane region" description="Helical" evidence="1">
    <location>
        <begin position="84"/>
        <end position="102"/>
    </location>
</feature>
<protein>
    <submittedName>
        <fullName evidence="2">Uncharacterized protein</fullName>
    </submittedName>
</protein>
<organism evidence="2 3">
    <name type="scientific">Leucobacter chromiiresistens</name>
    <dbReference type="NCBI Taxonomy" id="1079994"/>
    <lineage>
        <taxon>Bacteria</taxon>
        <taxon>Bacillati</taxon>
        <taxon>Actinomycetota</taxon>
        <taxon>Actinomycetes</taxon>
        <taxon>Micrococcales</taxon>
        <taxon>Microbacteriaceae</taxon>
        <taxon>Leucobacter</taxon>
    </lineage>
</organism>
<reference evidence="2 3" key="1">
    <citation type="journal article" date="2016" name="Front. Microbiol.">
        <title>Genomic Resource of Rice Seed Associated Bacteria.</title>
        <authorList>
            <person name="Midha S."/>
            <person name="Bansal K."/>
            <person name="Sharma S."/>
            <person name="Kumar N."/>
            <person name="Patil P.P."/>
            <person name="Chaudhry V."/>
            <person name="Patil P.B."/>
        </authorList>
    </citation>
    <scope>NUCLEOTIDE SEQUENCE [LARGE SCALE GENOMIC DNA]</scope>
    <source>
        <strain evidence="2 3">NS354</strain>
    </source>
</reference>
<comment type="caution">
    <text evidence="2">The sequence shown here is derived from an EMBL/GenBank/DDBJ whole genome shotgun (WGS) entry which is preliminary data.</text>
</comment>
<accession>A0A147ENN2</accession>
<evidence type="ECO:0000313" key="2">
    <source>
        <dbReference type="EMBL" id="KTR85972.1"/>
    </source>
</evidence>
<dbReference type="AlphaFoldDB" id="A0A147ENN2"/>
<feature type="transmembrane region" description="Helical" evidence="1">
    <location>
        <begin position="53"/>
        <end position="72"/>
    </location>
</feature>
<feature type="transmembrane region" description="Helical" evidence="1">
    <location>
        <begin position="20"/>
        <end position="41"/>
    </location>
</feature>
<dbReference type="PATRIC" id="fig|1079994.3.peg.1508"/>
<dbReference type="Proteomes" id="UP000070810">
    <property type="component" value="Unassembled WGS sequence"/>
</dbReference>
<sequence>MPPTPPDHPRSRAGWAVLRVLLVLESLLLVGVLIFSVSAALGSVGPVAQNASIVAMALLGLVWVAVTAVAALRGRPSWVRGSALTIHVLLFAAGTGCLQLGIGSWQFGFSLVAGALVGFAAAVLARPDERPVYDEEGRAV</sequence>
<keyword evidence="1" id="KW-0812">Transmembrane</keyword>
<dbReference type="EMBL" id="LDRK01000033">
    <property type="protein sequence ID" value="KTR85972.1"/>
    <property type="molecule type" value="Genomic_DNA"/>
</dbReference>
<keyword evidence="3" id="KW-1185">Reference proteome</keyword>
<keyword evidence="1" id="KW-0472">Membrane</keyword>
<gene>
    <name evidence="2" type="ORF">NS354_06950</name>
</gene>
<name>A0A147ENN2_9MICO</name>
<keyword evidence="1" id="KW-1133">Transmembrane helix</keyword>
<evidence type="ECO:0000313" key="3">
    <source>
        <dbReference type="Proteomes" id="UP000070810"/>
    </source>
</evidence>
<evidence type="ECO:0000256" key="1">
    <source>
        <dbReference type="SAM" id="Phobius"/>
    </source>
</evidence>